<dbReference type="CDD" id="cd19162">
    <property type="entry name" value="AKR_FDH"/>
    <property type="match status" value="1"/>
</dbReference>
<keyword evidence="4" id="KW-1185">Reference proteome</keyword>
<name>A0ABN2FDW9_9ACTN</name>
<dbReference type="InterPro" id="IPR036812">
    <property type="entry name" value="NAD(P)_OxRdtase_dom_sf"/>
</dbReference>
<gene>
    <name evidence="3" type="ORF">GCM10009744_35810</name>
</gene>
<dbReference type="PANTHER" id="PTHR42686:SF1">
    <property type="entry name" value="GH17980P-RELATED"/>
    <property type="match status" value="1"/>
</dbReference>
<comment type="caution">
    <text evidence="3">The sequence shown here is derived from an EMBL/GenBank/DDBJ whole genome shotgun (WGS) entry which is preliminary data.</text>
</comment>
<dbReference type="PANTHER" id="PTHR42686">
    <property type="entry name" value="GH17980P-RELATED"/>
    <property type="match status" value="1"/>
</dbReference>
<proteinExistence type="predicted"/>
<reference evidence="3 4" key="1">
    <citation type="journal article" date="2019" name="Int. J. Syst. Evol. Microbiol.">
        <title>The Global Catalogue of Microorganisms (GCM) 10K type strain sequencing project: providing services to taxonomists for standard genome sequencing and annotation.</title>
        <authorList>
            <consortium name="The Broad Institute Genomics Platform"/>
            <consortium name="The Broad Institute Genome Sequencing Center for Infectious Disease"/>
            <person name="Wu L."/>
            <person name="Ma J."/>
        </authorList>
    </citation>
    <scope>NUCLEOTIDE SEQUENCE [LARGE SCALE GENOMIC DNA]</scope>
    <source>
        <strain evidence="3 4">JCM 14306</strain>
    </source>
</reference>
<feature type="region of interest" description="Disordered" evidence="1">
    <location>
        <begin position="1"/>
        <end position="36"/>
    </location>
</feature>
<evidence type="ECO:0000256" key="1">
    <source>
        <dbReference type="SAM" id="MobiDB-lite"/>
    </source>
</evidence>
<dbReference type="InterPro" id="IPR020471">
    <property type="entry name" value="AKR"/>
</dbReference>
<dbReference type="SUPFAM" id="SSF51430">
    <property type="entry name" value="NAD(P)-linked oxidoreductase"/>
    <property type="match status" value="1"/>
</dbReference>
<feature type="domain" description="NADP-dependent oxidoreductase" evidence="2">
    <location>
        <begin position="22"/>
        <end position="281"/>
    </location>
</feature>
<dbReference type="EMBL" id="BAAANE010000006">
    <property type="protein sequence ID" value="GAA1642516.1"/>
    <property type="molecule type" value="Genomic_DNA"/>
</dbReference>
<dbReference type="Pfam" id="PF00248">
    <property type="entry name" value="Aldo_ket_red"/>
    <property type="match status" value="1"/>
</dbReference>
<evidence type="ECO:0000259" key="2">
    <source>
        <dbReference type="Pfam" id="PF00248"/>
    </source>
</evidence>
<dbReference type="Gene3D" id="3.20.20.100">
    <property type="entry name" value="NADP-dependent oxidoreductase domain"/>
    <property type="match status" value="1"/>
</dbReference>
<dbReference type="InterPro" id="IPR044477">
    <property type="entry name" value="FDH-like"/>
</dbReference>
<protein>
    <submittedName>
        <fullName evidence="3">Aldo/keto reductase</fullName>
    </submittedName>
</protein>
<dbReference type="InterPro" id="IPR023210">
    <property type="entry name" value="NADP_OxRdtase_dom"/>
</dbReference>
<dbReference type="RefSeq" id="WP_344112710.1">
    <property type="nucleotide sequence ID" value="NZ_BAAANE010000006.1"/>
</dbReference>
<accession>A0ABN2FDW9</accession>
<dbReference type="Proteomes" id="UP001501319">
    <property type="component" value="Unassembled WGS sequence"/>
</dbReference>
<evidence type="ECO:0000313" key="3">
    <source>
        <dbReference type="EMBL" id="GAA1642516.1"/>
    </source>
</evidence>
<organism evidence="3 4">
    <name type="scientific">Kribbella alba</name>
    <dbReference type="NCBI Taxonomy" id="190197"/>
    <lineage>
        <taxon>Bacteria</taxon>
        <taxon>Bacillati</taxon>
        <taxon>Actinomycetota</taxon>
        <taxon>Actinomycetes</taxon>
        <taxon>Propionibacteriales</taxon>
        <taxon>Kribbellaceae</taxon>
        <taxon>Kribbella</taxon>
    </lineage>
</organism>
<sequence>MPAPSHAVPSRVTRKFRPPRFGLGGSPIGELPDPDGDARATATLDAAYGAGIRFFDTSPAYGLGRSEQRFGTALARRPRGEYLVSTKVGGIVTEQGLRTDFSAAGIRQSITESLERLALDSVDLVFLEDPGEHWQQAIDEAYPALHELREQGVTHAIGAAADRWELLDRLVRDTELDAILLAGQYSLLDQSGQPLLDRCQARGVAAIVSGVLTRQVLQTDRSKEAADDVGNVKARRIAAVCEGYGISLPQAALAFPSRHPAVTSVLIGAASPAEIRADAALVRQPVPAALWRDEELRKLIG</sequence>
<evidence type="ECO:0000313" key="4">
    <source>
        <dbReference type="Proteomes" id="UP001501319"/>
    </source>
</evidence>